<dbReference type="AlphaFoldDB" id="A0AAV4TBA5"/>
<organism evidence="1 2">
    <name type="scientific">Caerostris extrusa</name>
    <name type="common">Bark spider</name>
    <name type="synonym">Caerostris bankana</name>
    <dbReference type="NCBI Taxonomy" id="172846"/>
    <lineage>
        <taxon>Eukaryota</taxon>
        <taxon>Metazoa</taxon>
        <taxon>Ecdysozoa</taxon>
        <taxon>Arthropoda</taxon>
        <taxon>Chelicerata</taxon>
        <taxon>Arachnida</taxon>
        <taxon>Araneae</taxon>
        <taxon>Araneomorphae</taxon>
        <taxon>Entelegynae</taxon>
        <taxon>Araneoidea</taxon>
        <taxon>Araneidae</taxon>
        <taxon>Caerostris</taxon>
    </lineage>
</organism>
<evidence type="ECO:0000313" key="2">
    <source>
        <dbReference type="Proteomes" id="UP001054945"/>
    </source>
</evidence>
<name>A0AAV4TBA5_CAEEX</name>
<sequence length="105" mass="11265">MIPLYLAASSASSSLSSSPTKLHCGYELHQAAVTLKRSTLTASFDCDSQNTGSILVLPEVNGQCHSMAQNHRASKAHQIQAILNSTRLKLMCGYSSTFVYKASSN</sequence>
<evidence type="ECO:0000313" key="1">
    <source>
        <dbReference type="EMBL" id="GIY43474.1"/>
    </source>
</evidence>
<keyword evidence="2" id="KW-1185">Reference proteome</keyword>
<dbReference type="EMBL" id="BPLR01010982">
    <property type="protein sequence ID" value="GIY43474.1"/>
    <property type="molecule type" value="Genomic_DNA"/>
</dbReference>
<accession>A0AAV4TBA5</accession>
<dbReference type="Proteomes" id="UP001054945">
    <property type="component" value="Unassembled WGS sequence"/>
</dbReference>
<comment type="caution">
    <text evidence="1">The sequence shown here is derived from an EMBL/GenBank/DDBJ whole genome shotgun (WGS) entry which is preliminary data.</text>
</comment>
<reference evidence="1 2" key="1">
    <citation type="submission" date="2021-06" db="EMBL/GenBank/DDBJ databases">
        <title>Caerostris extrusa draft genome.</title>
        <authorList>
            <person name="Kono N."/>
            <person name="Arakawa K."/>
        </authorList>
    </citation>
    <scope>NUCLEOTIDE SEQUENCE [LARGE SCALE GENOMIC DNA]</scope>
</reference>
<gene>
    <name evidence="1" type="ORF">CEXT_345851</name>
</gene>
<proteinExistence type="predicted"/>
<protein>
    <submittedName>
        <fullName evidence="1">Uncharacterized protein</fullName>
    </submittedName>
</protein>